<dbReference type="Proteomes" id="UP000255231">
    <property type="component" value="Unassembled WGS sequence"/>
</dbReference>
<evidence type="ECO:0000313" key="3">
    <source>
        <dbReference type="EMBL" id="SUX41722.1"/>
    </source>
</evidence>
<gene>
    <name evidence="3" type="ORF">NCTC13560_00522</name>
    <name evidence="2" type="ORF">SAMN05421682_11381</name>
</gene>
<dbReference type="GO" id="GO:0016757">
    <property type="term" value="F:glycosyltransferase activity"/>
    <property type="evidence" value="ECO:0007669"/>
    <property type="project" value="TreeGrafter"/>
</dbReference>
<dbReference type="Pfam" id="PF13692">
    <property type="entry name" value="Glyco_trans_1_4"/>
    <property type="match status" value="1"/>
</dbReference>
<dbReference type="KEGG" id="cil:EG358_16310"/>
<dbReference type="OrthoDB" id="502646at2"/>
<dbReference type="SUPFAM" id="SSF53756">
    <property type="entry name" value="UDP-Glycosyltransferase/glycogen phosphorylase"/>
    <property type="match status" value="1"/>
</dbReference>
<dbReference type="RefSeq" id="WP_076562112.1">
    <property type="nucleotide sequence ID" value="NZ_CP033929.1"/>
</dbReference>
<protein>
    <submittedName>
        <fullName evidence="2">Glycosyltransferase involved in cell wall bisynthesis</fullName>
    </submittedName>
    <submittedName>
        <fullName evidence="3">Glycosyltransferase, MSMEG_0565 family</fullName>
    </submittedName>
</protein>
<dbReference type="AlphaFoldDB" id="A0A381F6I9"/>
<dbReference type="PANTHER" id="PTHR46401:SF2">
    <property type="entry name" value="GLYCOSYLTRANSFERASE WBBK-RELATED"/>
    <property type="match status" value="1"/>
</dbReference>
<dbReference type="EMBL" id="FTMF01000013">
    <property type="protein sequence ID" value="SIR15191.1"/>
    <property type="molecule type" value="Genomic_DNA"/>
</dbReference>
<evidence type="ECO:0000313" key="2">
    <source>
        <dbReference type="EMBL" id="SIR15191.1"/>
    </source>
</evidence>
<keyword evidence="4" id="KW-1185">Reference proteome</keyword>
<reference evidence="3 5" key="2">
    <citation type="submission" date="2018-06" db="EMBL/GenBank/DDBJ databases">
        <authorList>
            <consortium name="Pathogen Informatics"/>
            <person name="Doyle S."/>
        </authorList>
    </citation>
    <scope>NUCLEOTIDE SEQUENCE [LARGE SCALE GENOMIC DNA]</scope>
    <source>
        <strain evidence="3 5">NCTC13560</strain>
    </source>
</reference>
<dbReference type="GO" id="GO:0009103">
    <property type="term" value="P:lipopolysaccharide biosynthetic process"/>
    <property type="evidence" value="ECO:0007669"/>
    <property type="project" value="TreeGrafter"/>
</dbReference>
<evidence type="ECO:0000313" key="5">
    <source>
        <dbReference type="Proteomes" id="UP000255231"/>
    </source>
</evidence>
<reference evidence="2 4" key="1">
    <citation type="submission" date="2017-01" db="EMBL/GenBank/DDBJ databases">
        <authorList>
            <person name="Varghese N."/>
            <person name="Submissions S."/>
        </authorList>
    </citation>
    <scope>NUCLEOTIDE SEQUENCE [LARGE SCALE GENOMIC DNA]</scope>
    <source>
        <strain evidence="2 4">ATCC 27950</strain>
    </source>
</reference>
<name>A0A381F6I9_9FLAO</name>
<keyword evidence="1 3" id="KW-0808">Transferase</keyword>
<dbReference type="PANTHER" id="PTHR46401">
    <property type="entry name" value="GLYCOSYLTRANSFERASE WBBK-RELATED"/>
    <property type="match status" value="1"/>
</dbReference>
<proteinExistence type="predicted"/>
<dbReference type="GeneID" id="303675267"/>
<sequence length="368" mass="42910">MKIIIDNSNLFAGGGLQVAISFLNDLFVLELANEYHIIQSPNSSAQIDKKHFPANFKFYELNSKEYLSILKRKREVKKIENTIKPDVIFTTFGPSYHKSNFPKVVGFAYGYILYRDSIFYKILSIKERVKHQLINTLKTYLFKKNSDSLIFETEDAAKRFFVSQKIKKYVVSNTLNSIFDNRKRWQELEFFQKTELDILCLSANYPHKNLDIIPSVIDEMLKINSNLYFKFHISASKKDFNFDEKYNMYINYLGKVELVNLPSLYTKMNILFMPTLLEIFSTTYLEAMFMKVPMVCSDMSFARDICGDAALYCSALNPKEYATAVIKIHCNKELNESLITKGTENLKRFGTSMDRTKKYLEILKKHAQ</sequence>
<accession>A0A381F6I9</accession>
<evidence type="ECO:0000256" key="1">
    <source>
        <dbReference type="ARBA" id="ARBA00022679"/>
    </source>
</evidence>
<organism evidence="3 5">
    <name type="scientific">Chryseobacterium indoltheticum</name>
    <dbReference type="NCBI Taxonomy" id="254"/>
    <lineage>
        <taxon>Bacteria</taxon>
        <taxon>Pseudomonadati</taxon>
        <taxon>Bacteroidota</taxon>
        <taxon>Flavobacteriia</taxon>
        <taxon>Flavobacteriales</taxon>
        <taxon>Weeksellaceae</taxon>
        <taxon>Chryseobacterium group</taxon>
        <taxon>Chryseobacterium</taxon>
    </lineage>
</organism>
<dbReference type="EMBL" id="UFVS01000001">
    <property type="protein sequence ID" value="SUX41722.1"/>
    <property type="molecule type" value="Genomic_DNA"/>
</dbReference>
<dbReference type="Gene3D" id="3.40.50.2000">
    <property type="entry name" value="Glycogen Phosphorylase B"/>
    <property type="match status" value="2"/>
</dbReference>
<dbReference type="Proteomes" id="UP000185725">
    <property type="component" value="Unassembled WGS sequence"/>
</dbReference>
<evidence type="ECO:0000313" key="4">
    <source>
        <dbReference type="Proteomes" id="UP000185725"/>
    </source>
</evidence>